<reference evidence="3" key="1">
    <citation type="submission" date="2011-08" db="EMBL/GenBank/DDBJ databases">
        <authorList>
            <person name="Rombauts S."/>
        </authorList>
    </citation>
    <scope>NUCLEOTIDE SEQUENCE</scope>
    <source>
        <strain evidence="3">London</strain>
    </source>
</reference>
<dbReference type="AlphaFoldDB" id="T1JW78"/>
<keyword evidence="1" id="KW-0472">Membrane</keyword>
<dbReference type="HOGENOM" id="CLU_3016795_0_0_1"/>
<dbReference type="Proteomes" id="UP000015104">
    <property type="component" value="Unassembled WGS sequence"/>
</dbReference>
<dbReference type="EMBL" id="CAEY01000807">
    <property type="status" value="NOT_ANNOTATED_CDS"/>
    <property type="molecule type" value="Genomic_DNA"/>
</dbReference>
<organism evidence="2 3">
    <name type="scientific">Tetranychus urticae</name>
    <name type="common">Two-spotted spider mite</name>
    <dbReference type="NCBI Taxonomy" id="32264"/>
    <lineage>
        <taxon>Eukaryota</taxon>
        <taxon>Metazoa</taxon>
        <taxon>Ecdysozoa</taxon>
        <taxon>Arthropoda</taxon>
        <taxon>Chelicerata</taxon>
        <taxon>Arachnida</taxon>
        <taxon>Acari</taxon>
        <taxon>Acariformes</taxon>
        <taxon>Trombidiformes</taxon>
        <taxon>Prostigmata</taxon>
        <taxon>Eleutherengona</taxon>
        <taxon>Raphignathae</taxon>
        <taxon>Tetranychoidea</taxon>
        <taxon>Tetranychidae</taxon>
        <taxon>Tetranychus</taxon>
    </lineage>
</organism>
<proteinExistence type="predicted"/>
<protein>
    <submittedName>
        <fullName evidence="2">Uncharacterized protein</fullName>
    </submittedName>
</protein>
<name>T1JW78_TETUR</name>
<keyword evidence="1" id="KW-1133">Transmembrane helix</keyword>
<evidence type="ECO:0000313" key="3">
    <source>
        <dbReference type="Proteomes" id="UP000015104"/>
    </source>
</evidence>
<dbReference type="EnsemblMetazoa" id="tetur02g07290.1">
    <property type="protein sequence ID" value="tetur02g07290.1"/>
    <property type="gene ID" value="tetur02g07290"/>
</dbReference>
<evidence type="ECO:0000313" key="2">
    <source>
        <dbReference type="EnsemblMetazoa" id="tetur02g07290.1"/>
    </source>
</evidence>
<accession>T1JW78</accession>
<feature type="transmembrane region" description="Helical" evidence="1">
    <location>
        <begin position="20"/>
        <end position="47"/>
    </location>
</feature>
<evidence type="ECO:0000256" key="1">
    <source>
        <dbReference type="SAM" id="Phobius"/>
    </source>
</evidence>
<reference evidence="2" key="2">
    <citation type="submission" date="2015-06" db="UniProtKB">
        <authorList>
            <consortium name="EnsemblMetazoa"/>
        </authorList>
    </citation>
    <scope>IDENTIFICATION</scope>
</reference>
<keyword evidence="3" id="KW-1185">Reference proteome</keyword>
<sequence>MNEKKAFAKRMIDDDIGFDLIPSFLSVIPVLRVFLASLLGVLLGVYLECWLLKDNF</sequence>
<keyword evidence="1" id="KW-0812">Transmembrane</keyword>